<organism evidence="8 9">
    <name type="scientific">Hymenobacter gummosus</name>
    <dbReference type="NCBI Taxonomy" id="1776032"/>
    <lineage>
        <taxon>Bacteria</taxon>
        <taxon>Pseudomonadati</taxon>
        <taxon>Bacteroidota</taxon>
        <taxon>Cytophagia</taxon>
        <taxon>Cytophagales</taxon>
        <taxon>Hymenobacteraceae</taxon>
        <taxon>Hymenobacter</taxon>
    </lineage>
</organism>
<dbReference type="GO" id="GO:0006310">
    <property type="term" value="P:DNA recombination"/>
    <property type="evidence" value="ECO:0007669"/>
    <property type="project" value="TreeGrafter"/>
</dbReference>
<dbReference type="GO" id="GO:0043138">
    <property type="term" value="F:3'-5' DNA helicase activity"/>
    <property type="evidence" value="ECO:0007669"/>
    <property type="project" value="UniProtKB-EC"/>
</dbReference>
<evidence type="ECO:0000256" key="2">
    <source>
        <dbReference type="ARBA" id="ARBA00023125"/>
    </source>
</evidence>
<keyword evidence="3" id="KW-0413">Isomerase</keyword>
<dbReference type="SMART" id="SM00487">
    <property type="entry name" value="DEXDc"/>
    <property type="match status" value="1"/>
</dbReference>
<sequence>MQLAQLYQHYKITPRQLEDVLRKHRITAQLKHLKSAPTAWLELLDAELGAPEGTGGALELGGTGESTVPMPSAPVPARGSVKLELLGELPRTIRAEAEALAPMVAAADGARPAAKAVRPQRDERPRRPAPKQPAADELCLGQVIKVVAEKGFGFLRQASTNAELFWHVSARGSQPPVLEEWVLYAEGPSRKKPGTQEVRWARPLSQELDLARRMQEHLDVATLRVLLAVLPLEARPATAMELLSRVRPVRDAETWEPAIQALQDVRLHAPAVLPEAVQTVLGRCVPAYAWQVWLHYSSPLAGHLEAATAVATQVAATGAASGWWTGGQADGLLGLCLAGLPQQADEQLYTELRQLRGALQKFHAEIYNNLLLRWLRLAGQPSTAAAFCETREVARLGIGEVGAQLEHWLQEALPPAAQLELWLAGEWEALPRAEALAQFGHLPAAAQGRIASLLTDEELLAVGHYLEPDAAPELQARVQQLADAHVLHTLQALGLDLESDREVIHEIAWGRPGGWCTGAGDEAVDAAVAQLAAYVSSDPACLLVGHNVAGFDAPVLAAREVTLPPAQLWDTLLVEMALQPARRTFALRTAHRAQADAELALRLLVNQVYRLQLLPEPEWEVVQPLFGPATVARLQQLREQPPLRWHAAEHLRAEADEGLRPQPTASARQELLRQQLAACRRPITLVLAPVELWPEVGSEAGIRFWEDASTAPDYRALRADVISTGLAEHPVERALAWCWWAYCRRAGLAPTPASMAPALRQRLASVVDFGTYRLPPAALEWQPGLRICLSAEQWRAQAGEAAERAMMDVVVVEPDLITLGRQQLLLELDTAALLAHPEARPAWIKFSGGQSFVALTQEQAAALGARVPADYTNLWLEKHQYGQYRVWGSFNWEAQLLAGLHPEQIHTISSAERTFPRSQVSCLGLEQRRLQQRLGLTPFNPETIYRSRYWLLQAALVLEILRRGGAPLVLLVQRPEELEPLEAYFRGQGLYVPGREAALGRRLELLHQHRSGRRLLLVSASQAAAVLAANYLGPLQLVLEGFNLLENYYLAQGSALFDRTQRQARSFANEAEPAELPTGPLDASGVESVLERDMFFLLRLQWPRVQQLRAQMLDSHADHRLWLLDPRLGDFPALEQAWHMHAQLADLPWTTEAEYLTAAQRLDEVLLSARPEQDMALDVEEAKDLLSRVFLAGNPWYDHQKPYLDEILPAQTDLLVSLPTGGGKSLLFQAPALYRSALYNRLTIVVTPLKALMEDQVNALWKLGFYSSVEYINQDNRDELPQIYRRLSGGEISLLFITPERFRSGAFTKAFLQRFHSDQGLEYAVYDEAHCVSQWGHEFRPDYLYSAQAVQRYREACPRRFPVLLFSATVSEKIYQEFTQLFE</sequence>
<dbReference type="GO" id="GO:0005524">
    <property type="term" value="F:ATP binding"/>
    <property type="evidence" value="ECO:0007669"/>
    <property type="project" value="InterPro"/>
</dbReference>
<dbReference type="Gene3D" id="3.30.420.10">
    <property type="entry name" value="Ribonuclease H-like superfamily/Ribonuclease H"/>
    <property type="match status" value="1"/>
</dbReference>
<feature type="compositionally biased region" description="Low complexity" evidence="6">
    <location>
        <begin position="108"/>
        <end position="117"/>
    </location>
</feature>
<dbReference type="GO" id="GO:0006281">
    <property type="term" value="P:DNA repair"/>
    <property type="evidence" value="ECO:0007669"/>
    <property type="project" value="TreeGrafter"/>
</dbReference>
<evidence type="ECO:0000259" key="7">
    <source>
        <dbReference type="PROSITE" id="PS51192"/>
    </source>
</evidence>
<comment type="catalytic activity">
    <reaction evidence="4">
        <text>Couples ATP hydrolysis with the unwinding of duplex DNA by translocating in the 3'-5' direction.</text>
        <dbReference type="EC" id="5.6.2.4"/>
    </reaction>
</comment>
<protein>
    <recommendedName>
        <fullName evidence="5">DNA 3'-5' helicase</fullName>
        <ecNumber evidence="5">5.6.2.4</ecNumber>
    </recommendedName>
</protein>
<dbReference type="InterPro" id="IPR027417">
    <property type="entry name" value="P-loop_NTPase"/>
</dbReference>
<dbReference type="GO" id="GO:0003677">
    <property type="term" value="F:DNA binding"/>
    <property type="evidence" value="ECO:0007669"/>
    <property type="project" value="UniProtKB-KW"/>
</dbReference>
<gene>
    <name evidence="8" type="ORF">EJV47_25325</name>
</gene>
<dbReference type="GO" id="GO:0005694">
    <property type="term" value="C:chromosome"/>
    <property type="evidence" value="ECO:0007669"/>
    <property type="project" value="TreeGrafter"/>
</dbReference>
<comment type="similarity">
    <text evidence="1">Belongs to the helicase family. RecQ subfamily.</text>
</comment>
<dbReference type="Gene3D" id="3.40.50.300">
    <property type="entry name" value="P-loop containing nucleotide triphosphate hydrolases"/>
    <property type="match status" value="1"/>
</dbReference>
<evidence type="ECO:0000313" key="8">
    <source>
        <dbReference type="EMBL" id="RTQ45461.1"/>
    </source>
</evidence>
<keyword evidence="9" id="KW-1185">Reference proteome</keyword>
<evidence type="ECO:0000256" key="3">
    <source>
        <dbReference type="ARBA" id="ARBA00023235"/>
    </source>
</evidence>
<dbReference type="PANTHER" id="PTHR13710:SF105">
    <property type="entry name" value="ATP-DEPENDENT DNA HELICASE Q1"/>
    <property type="match status" value="1"/>
</dbReference>
<dbReference type="GO" id="GO:0009378">
    <property type="term" value="F:four-way junction helicase activity"/>
    <property type="evidence" value="ECO:0007669"/>
    <property type="project" value="TreeGrafter"/>
</dbReference>
<dbReference type="PANTHER" id="PTHR13710">
    <property type="entry name" value="DNA HELICASE RECQ FAMILY MEMBER"/>
    <property type="match status" value="1"/>
</dbReference>
<name>A0A431TW04_9BACT</name>
<dbReference type="EC" id="5.6.2.4" evidence="5"/>
<evidence type="ECO:0000256" key="4">
    <source>
        <dbReference type="ARBA" id="ARBA00034617"/>
    </source>
</evidence>
<evidence type="ECO:0000256" key="5">
    <source>
        <dbReference type="ARBA" id="ARBA00034808"/>
    </source>
</evidence>
<dbReference type="SUPFAM" id="SSF52540">
    <property type="entry name" value="P-loop containing nucleoside triphosphate hydrolases"/>
    <property type="match status" value="1"/>
</dbReference>
<keyword evidence="8" id="KW-0347">Helicase</keyword>
<evidence type="ECO:0000256" key="6">
    <source>
        <dbReference type="SAM" id="MobiDB-lite"/>
    </source>
</evidence>
<dbReference type="RefSeq" id="WP_126696011.1">
    <property type="nucleotide sequence ID" value="NZ_RXOF01000020.1"/>
</dbReference>
<dbReference type="Proteomes" id="UP000282184">
    <property type="component" value="Unassembled WGS sequence"/>
</dbReference>
<keyword evidence="8" id="KW-0378">Hydrolase</keyword>
<reference evidence="8 9" key="1">
    <citation type="submission" date="2018-12" db="EMBL/GenBank/DDBJ databases">
        <title>Hymenobacter gummosus sp. nov., isolated from a spring.</title>
        <authorList>
            <person name="Nie L."/>
        </authorList>
    </citation>
    <scope>NUCLEOTIDE SEQUENCE [LARGE SCALE GENOMIC DNA]</scope>
    <source>
        <strain evidence="8 9">KCTC 52166</strain>
    </source>
</reference>
<keyword evidence="2" id="KW-0238">DNA-binding</keyword>
<dbReference type="InterPro" id="IPR011545">
    <property type="entry name" value="DEAD/DEAH_box_helicase_dom"/>
</dbReference>
<dbReference type="SUPFAM" id="SSF53098">
    <property type="entry name" value="Ribonuclease H-like"/>
    <property type="match status" value="1"/>
</dbReference>
<proteinExistence type="inferred from homology"/>
<dbReference type="OrthoDB" id="1406535at2"/>
<dbReference type="InterPro" id="IPR012337">
    <property type="entry name" value="RNaseH-like_sf"/>
</dbReference>
<dbReference type="EMBL" id="RXOF01000020">
    <property type="protein sequence ID" value="RTQ45461.1"/>
    <property type="molecule type" value="Genomic_DNA"/>
</dbReference>
<dbReference type="InterPro" id="IPR014001">
    <property type="entry name" value="Helicase_ATP-bd"/>
</dbReference>
<evidence type="ECO:0000256" key="1">
    <source>
        <dbReference type="ARBA" id="ARBA00005446"/>
    </source>
</evidence>
<keyword evidence="8" id="KW-0067">ATP-binding</keyword>
<feature type="region of interest" description="Disordered" evidence="6">
    <location>
        <begin position="108"/>
        <end position="134"/>
    </location>
</feature>
<dbReference type="PROSITE" id="PS51192">
    <property type="entry name" value="HELICASE_ATP_BIND_1"/>
    <property type="match status" value="1"/>
</dbReference>
<accession>A0A431TW04</accession>
<evidence type="ECO:0000313" key="9">
    <source>
        <dbReference type="Proteomes" id="UP000282184"/>
    </source>
</evidence>
<comment type="caution">
    <text evidence="8">The sequence shown here is derived from an EMBL/GenBank/DDBJ whole genome shotgun (WGS) entry which is preliminary data.</text>
</comment>
<dbReference type="Pfam" id="PF00270">
    <property type="entry name" value="DEAD"/>
    <property type="match status" value="1"/>
</dbReference>
<keyword evidence="8" id="KW-0547">Nucleotide-binding</keyword>
<dbReference type="GO" id="GO:0005737">
    <property type="term" value="C:cytoplasm"/>
    <property type="evidence" value="ECO:0007669"/>
    <property type="project" value="TreeGrafter"/>
</dbReference>
<dbReference type="InterPro" id="IPR036397">
    <property type="entry name" value="RNaseH_sf"/>
</dbReference>
<feature type="domain" description="Helicase ATP-binding" evidence="7">
    <location>
        <begin position="1205"/>
        <end position="1383"/>
    </location>
</feature>